<feature type="non-terminal residue" evidence="1">
    <location>
        <position position="111"/>
    </location>
</feature>
<sequence>SAKGLPSTGRPAELANWCKRKNAAEPTITDASAFGTQWRKYYTSLQPVGRDTDVWPLSKIKADGVDWSPLLQGGRKGIYSLLISLSWWQKAATTRKERLLVEESVKDAHWV</sequence>
<name>A0A4Y7PN45_9AGAM</name>
<reference evidence="1 2" key="1">
    <citation type="submission" date="2018-06" db="EMBL/GenBank/DDBJ databases">
        <title>A transcriptomic atlas of mushroom development highlights an independent origin of complex multicellularity.</title>
        <authorList>
            <consortium name="DOE Joint Genome Institute"/>
            <person name="Krizsan K."/>
            <person name="Almasi E."/>
            <person name="Merenyi Z."/>
            <person name="Sahu N."/>
            <person name="Viragh M."/>
            <person name="Koszo T."/>
            <person name="Mondo S."/>
            <person name="Kiss B."/>
            <person name="Balint B."/>
            <person name="Kues U."/>
            <person name="Barry K."/>
            <person name="Hegedus J.C."/>
            <person name="Henrissat B."/>
            <person name="Johnson J."/>
            <person name="Lipzen A."/>
            <person name="Ohm R."/>
            <person name="Nagy I."/>
            <person name="Pangilinan J."/>
            <person name="Yan J."/>
            <person name="Xiong Y."/>
            <person name="Grigoriev I.V."/>
            <person name="Hibbett D.S."/>
            <person name="Nagy L.G."/>
        </authorList>
    </citation>
    <scope>NUCLEOTIDE SEQUENCE [LARGE SCALE GENOMIC DNA]</scope>
    <source>
        <strain evidence="1 2">SZMC22713</strain>
    </source>
</reference>
<evidence type="ECO:0000313" key="2">
    <source>
        <dbReference type="Proteomes" id="UP000294933"/>
    </source>
</evidence>
<protein>
    <submittedName>
        <fullName evidence="1">Uncharacterized protein</fullName>
    </submittedName>
</protein>
<organism evidence="1 2">
    <name type="scientific">Rickenella mellea</name>
    <dbReference type="NCBI Taxonomy" id="50990"/>
    <lineage>
        <taxon>Eukaryota</taxon>
        <taxon>Fungi</taxon>
        <taxon>Dikarya</taxon>
        <taxon>Basidiomycota</taxon>
        <taxon>Agaricomycotina</taxon>
        <taxon>Agaricomycetes</taxon>
        <taxon>Hymenochaetales</taxon>
        <taxon>Rickenellaceae</taxon>
        <taxon>Rickenella</taxon>
    </lineage>
</organism>
<proteinExistence type="predicted"/>
<accession>A0A4Y7PN45</accession>
<dbReference type="EMBL" id="ML170241">
    <property type="protein sequence ID" value="TDL16538.1"/>
    <property type="molecule type" value="Genomic_DNA"/>
</dbReference>
<dbReference type="OrthoDB" id="2683861at2759"/>
<dbReference type="Proteomes" id="UP000294933">
    <property type="component" value="Unassembled WGS sequence"/>
</dbReference>
<evidence type="ECO:0000313" key="1">
    <source>
        <dbReference type="EMBL" id="TDL16538.1"/>
    </source>
</evidence>
<dbReference type="AlphaFoldDB" id="A0A4Y7PN45"/>
<dbReference type="VEuPathDB" id="FungiDB:BD410DRAFT_697070"/>
<feature type="non-terminal residue" evidence="1">
    <location>
        <position position="1"/>
    </location>
</feature>
<keyword evidence="2" id="KW-1185">Reference proteome</keyword>
<gene>
    <name evidence="1" type="ORF">BD410DRAFT_697070</name>
</gene>